<dbReference type="GO" id="GO:0051484">
    <property type="term" value="P:isopentenyl diphosphate biosynthetic process, methylerythritol 4-phosphate pathway involved in terpenoid biosynthetic process"/>
    <property type="evidence" value="ECO:0007669"/>
    <property type="project" value="TreeGrafter"/>
</dbReference>
<dbReference type="NCBIfam" id="NF009114">
    <property type="entry name" value="PRK12464.1"/>
    <property type="match status" value="1"/>
</dbReference>
<protein>
    <recommendedName>
        <fullName evidence="9">1-deoxy-D-xylulose 5-phosphate reductoisomerase</fullName>
        <shortName evidence="9">DXP reductoisomerase</shortName>
        <ecNumber evidence="9">1.1.1.267</ecNumber>
    </recommendedName>
    <alternativeName>
        <fullName evidence="9">1-deoxyxylulose-5-phosphate reductoisomerase</fullName>
    </alternativeName>
    <alternativeName>
        <fullName evidence="9">2-C-methyl-D-erythritol 4-phosphate synthase</fullName>
    </alternativeName>
</protein>
<keyword evidence="5 9" id="KW-0560">Oxidoreductase</keyword>
<dbReference type="Gene3D" id="3.40.50.720">
    <property type="entry name" value="NAD(P)-binding Rossmann-like Domain"/>
    <property type="match status" value="1"/>
</dbReference>
<feature type="binding site" evidence="9">
    <location>
        <position position="17"/>
    </location>
    <ligand>
        <name>NADPH</name>
        <dbReference type="ChEBI" id="CHEBI:57783"/>
    </ligand>
</feature>
<evidence type="ECO:0000256" key="9">
    <source>
        <dbReference type="HAMAP-Rule" id="MF_00183"/>
    </source>
</evidence>
<comment type="similarity">
    <text evidence="2 9">Belongs to the DXR family.</text>
</comment>
<evidence type="ECO:0000259" key="12">
    <source>
        <dbReference type="Pfam" id="PF13288"/>
    </source>
</evidence>
<keyword evidence="13" id="KW-0413">Isomerase</keyword>
<dbReference type="Pfam" id="PF02670">
    <property type="entry name" value="DXP_reductoisom"/>
    <property type="match status" value="1"/>
</dbReference>
<dbReference type="PANTHER" id="PTHR30525:SF0">
    <property type="entry name" value="1-DEOXY-D-XYLULOSE 5-PHOSPHATE REDUCTOISOMERASE, CHLOROPLASTIC"/>
    <property type="match status" value="1"/>
</dbReference>
<feature type="binding site" evidence="9">
    <location>
        <position position="131"/>
    </location>
    <ligand>
        <name>1-deoxy-D-xylulose 5-phosphate</name>
        <dbReference type="ChEBI" id="CHEBI:57792"/>
    </ligand>
</feature>
<evidence type="ECO:0000256" key="3">
    <source>
        <dbReference type="ARBA" id="ARBA00022723"/>
    </source>
</evidence>
<evidence type="ECO:0000256" key="2">
    <source>
        <dbReference type="ARBA" id="ARBA00006825"/>
    </source>
</evidence>
<keyword evidence="14" id="KW-1185">Reference proteome</keyword>
<dbReference type="HAMAP" id="MF_00183">
    <property type="entry name" value="DXP_reductoisom"/>
    <property type="match status" value="1"/>
</dbReference>
<comment type="pathway">
    <text evidence="1 9">Isoprenoid biosynthesis; isopentenyl diphosphate biosynthesis via DXP pathway; isopentenyl diphosphate from 1-deoxy-D-xylulose 5-phosphate: step 1/6.</text>
</comment>
<comment type="caution">
    <text evidence="13">The sequence shown here is derived from an EMBL/GenBank/DDBJ whole genome shotgun (WGS) entry which is preliminary data.</text>
</comment>
<feature type="binding site" evidence="9">
    <location>
        <position position="234"/>
    </location>
    <ligand>
        <name>Mn(2+)</name>
        <dbReference type="ChEBI" id="CHEBI:29035"/>
    </ligand>
</feature>
<evidence type="ECO:0000259" key="11">
    <source>
        <dbReference type="Pfam" id="PF08436"/>
    </source>
</evidence>
<evidence type="ECO:0000256" key="7">
    <source>
        <dbReference type="ARBA" id="ARBA00023229"/>
    </source>
</evidence>
<dbReference type="NCBIfam" id="NF003938">
    <property type="entry name" value="PRK05447.1-1"/>
    <property type="match status" value="1"/>
</dbReference>
<dbReference type="EMBL" id="VLTJ01000039">
    <property type="protein sequence ID" value="TSH90774.1"/>
    <property type="molecule type" value="Genomic_DNA"/>
</dbReference>
<evidence type="ECO:0000313" key="13">
    <source>
        <dbReference type="EMBL" id="TSH90774.1"/>
    </source>
</evidence>
<dbReference type="AlphaFoldDB" id="A0A556AD05"/>
<keyword evidence="3 9" id="KW-0479">Metal-binding</keyword>
<dbReference type="GO" id="GO:0030145">
    <property type="term" value="F:manganese ion binding"/>
    <property type="evidence" value="ECO:0007669"/>
    <property type="project" value="TreeGrafter"/>
</dbReference>
<dbReference type="Proteomes" id="UP000318405">
    <property type="component" value="Unassembled WGS sequence"/>
</dbReference>
<dbReference type="EC" id="1.1.1.267" evidence="9"/>
<feature type="domain" description="1-deoxy-D-xylulose 5-phosphate reductoisomerase N-terminal" evidence="10">
    <location>
        <begin position="8"/>
        <end position="138"/>
    </location>
</feature>
<name>A0A556AD05_9BURK</name>
<reference evidence="13 14" key="1">
    <citation type="submission" date="2019-07" db="EMBL/GenBank/DDBJ databases">
        <title>Qingshengfaniella alkalisoli gen. nov., sp. nov., isolated from saline soil.</title>
        <authorList>
            <person name="Xu L."/>
            <person name="Huang X.-X."/>
            <person name="Sun J.-Q."/>
        </authorList>
    </citation>
    <scope>NUCLEOTIDE SEQUENCE [LARGE SCALE GENOMIC DNA]</scope>
    <source>
        <strain evidence="13 14">DSM 27279</strain>
    </source>
</reference>
<comment type="catalytic activity">
    <reaction evidence="8">
        <text>2-C-methyl-D-erythritol 4-phosphate + NADP(+) = 1-deoxy-D-xylulose 5-phosphate + NADPH + H(+)</text>
        <dbReference type="Rhea" id="RHEA:13717"/>
        <dbReference type="ChEBI" id="CHEBI:15378"/>
        <dbReference type="ChEBI" id="CHEBI:57783"/>
        <dbReference type="ChEBI" id="CHEBI:57792"/>
        <dbReference type="ChEBI" id="CHEBI:58262"/>
        <dbReference type="ChEBI" id="CHEBI:58349"/>
        <dbReference type="EC" id="1.1.1.267"/>
    </reaction>
    <physiologicalReaction direction="right-to-left" evidence="8">
        <dbReference type="Rhea" id="RHEA:13719"/>
    </physiologicalReaction>
</comment>
<feature type="binding site" evidence="9">
    <location>
        <position position="218"/>
    </location>
    <ligand>
        <name>NADPH</name>
        <dbReference type="ChEBI" id="CHEBI:57783"/>
    </ligand>
</feature>
<dbReference type="InterPro" id="IPR003821">
    <property type="entry name" value="DXP_reductoisomerase"/>
</dbReference>
<feature type="binding site" evidence="9">
    <location>
        <position position="157"/>
    </location>
    <ligand>
        <name>1-deoxy-D-xylulose 5-phosphate</name>
        <dbReference type="ChEBI" id="CHEBI:57792"/>
    </ligand>
</feature>
<dbReference type="OrthoDB" id="9806546at2"/>
<dbReference type="SUPFAM" id="SSF69055">
    <property type="entry name" value="1-deoxy-D-xylulose-5-phosphate reductoisomerase, C-terminal domain"/>
    <property type="match status" value="1"/>
</dbReference>
<dbReference type="Gene3D" id="1.10.1740.10">
    <property type="match status" value="1"/>
</dbReference>
<feature type="binding site" evidence="9">
    <location>
        <position position="156"/>
    </location>
    <ligand>
        <name>Mn(2+)</name>
        <dbReference type="ChEBI" id="CHEBI:29035"/>
    </ligand>
</feature>
<keyword evidence="7 9" id="KW-0414">Isoprene biosynthesis</keyword>
<dbReference type="NCBIfam" id="TIGR00243">
    <property type="entry name" value="Dxr"/>
    <property type="match status" value="1"/>
</dbReference>
<organism evidence="13 14">
    <name type="scientific">Verticiella sediminum</name>
    <dbReference type="NCBI Taxonomy" id="1247510"/>
    <lineage>
        <taxon>Bacteria</taxon>
        <taxon>Pseudomonadati</taxon>
        <taxon>Pseudomonadota</taxon>
        <taxon>Betaproteobacteria</taxon>
        <taxon>Burkholderiales</taxon>
        <taxon>Alcaligenaceae</taxon>
        <taxon>Verticiella</taxon>
    </lineage>
</organism>
<feature type="binding site" evidence="9">
    <location>
        <position position="225"/>
    </location>
    <ligand>
        <name>1-deoxy-D-xylulose 5-phosphate</name>
        <dbReference type="ChEBI" id="CHEBI:57792"/>
    </ligand>
</feature>
<dbReference type="SUPFAM" id="SSF51735">
    <property type="entry name" value="NAD(P)-binding Rossmann-fold domains"/>
    <property type="match status" value="1"/>
</dbReference>
<proteinExistence type="inferred from homology"/>
<accession>A0A556AD05</accession>
<dbReference type="PANTHER" id="PTHR30525">
    <property type="entry name" value="1-DEOXY-D-XYLULOSE 5-PHOSPHATE REDUCTOISOMERASE"/>
    <property type="match status" value="1"/>
</dbReference>
<dbReference type="GO" id="GO:0030604">
    <property type="term" value="F:1-deoxy-D-xylulose-5-phosphate reductoisomerase activity"/>
    <property type="evidence" value="ECO:0007669"/>
    <property type="project" value="UniProtKB-UniRule"/>
</dbReference>
<dbReference type="UniPathway" id="UPA00056">
    <property type="reaction ID" value="UER00092"/>
</dbReference>
<feature type="binding site" evidence="9">
    <location>
        <position position="231"/>
    </location>
    <ligand>
        <name>1-deoxy-D-xylulose 5-phosphate</name>
        <dbReference type="ChEBI" id="CHEBI:57792"/>
    </ligand>
</feature>
<feature type="domain" description="1-deoxy-D-xylulose 5-phosphate reductoisomerase C-terminal" evidence="11">
    <location>
        <begin position="152"/>
        <end position="242"/>
    </location>
</feature>
<dbReference type="Pfam" id="PF13288">
    <property type="entry name" value="DXPR_C"/>
    <property type="match status" value="1"/>
</dbReference>
<evidence type="ECO:0000256" key="4">
    <source>
        <dbReference type="ARBA" id="ARBA00022857"/>
    </source>
</evidence>
<feature type="binding site" evidence="9">
    <location>
        <position position="189"/>
    </location>
    <ligand>
        <name>1-deoxy-D-xylulose 5-phosphate</name>
        <dbReference type="ChEBI" id="CHEBI:57792"/>
    </ligand>
</feature>
<comment type="cofactor">
    <cofactor evidence="9">
        <name>Mg(2+)</name>
        <dbReference type="ChEBI" id="CHEBI:18420"/>
    </cofactor>
    <cofactor evidence="9">
        <name>Mn(2+)</name>
        <dbReference type="ChEBI" id="CHEBI:29035"/>
    </cofactor>
</comment>
<evidence type="ECO:0000256" key="8">
    <source>
        <dbReference type="ARBA" id="ARBA00048543"/>
    </source>
</evidence>
<feature type="binding site" evidence="9">
    <location>
        <position position="15"/>
    </location>
    <ligand>
        <name>NADPH</name>
        <dbReference type="ChEBI" id="CHEBI:57783"/>
    </ligand>
</feature>
<evidence type="ECO:0000256" key="5">
    <source>
        <dbReference type="ARBA" id="ARBA00023002"/>
    </source>
</evidence>
<feature type="domain" description="DXP reductoisomerase C-terminal" evidence="12">
    <location>
        <begin position="274"/>
        <end position="392"/>
    </location>
</feature>
<dbReference type="InterPro" id="IPR013644">
    <property type="entry name" value="DXP_reductoisomerase_C"/>
</dbReference>
<comment type="function">
    <text evidence="9">Catalyzes the NADPH-dependent rearrangement and reduction of 1-deoxy-D-xylulose-5-phosphate (DXP) to 2-C-methyl-D-erythritol 4-phosphate (MEP).</text>
</comment>
<feature type="binding site" evidence="9">
    <location>
        <position position="132"/>
    </location>
    <ligand>
        <name>NADPH</name>
        <dbReference type="ChEBI" id="CHEBI:57783"/>
    </ligand>
</feature>
<dbReference type="InterPro" id="IPR026877">
    <property type="entry name" value="DXPR_C"/>
</dbReference>
<feature type="binding site" evidence="9">
    <location>
        <position position="212"/>
    </location>
    <ligand>
        <name>1-deoxy-D-xylulose 5-phosphate</name>
        <dbReference type="ChEBI" id="CHEBI:57792"/>
    </ligand>
</feature>
<keyword evidence="9" id="KW-0460">Magnesium</keyword>
<dbReference type="InterPro" id="IPR036291">
    <property type="entry name" value="NAD(P)-bd_dom_sf"/>
</dbReference>
<feature type="binding site" evidence="9">
    <location>
        <position position="130"/>
    </location>
    <ligand>
        <name>NADPH</name>
        <dbReference type="ChEBI" id="CHEBI:57783"/>
    </ligand>
</feature>
<dbReference type="FunFam" id="3.40.50.720:FF:000045">
    <property type="entry name" value="1-deoxy-D-xylulose 5-phosphate reductoisomerase"/>
    <property type="match status" value="1"/>
</dbReference>
<dbReference type="InterPro" id="IPR036169">
    <property type="entry name" value="DXPR_C_sf"/>
</dbReference>
<dbReference type="SUPFAM" id="SSF55347">
    <property type="entry name" value="Glyceraldehyde-3-phosphate dehydrogenase-like, C-terminal domain"/>
    <property type="match status" value="1"/>
</dbReference>
<dbReference type="Pfam" id="PF08436">
    <property type="entry name" value="DXP_redisom_C"/>
    <property type="match status" value="1"/>
</dbReference>
<dbReference type="PIRSF" id="PIRSF006205">
    <property type="entry name" value="Dxp_reductismrs"/>
    <property type="match status" value="1"/>
</dbReference>
<sequence length="404" mass="42301">MKVIPRHVAILGATGSIGVSTLDVVLRHPERFRVHALSAHSRMDELAAQAAVSGAAVVVVPDAAAHARFRDAWTRVGQGAGPQVRVGADALAETAADPDCDTVMAAIVGAAGLPAALAAARAGKRVLLANKEALVAAGSLFMQAAADSGAELLPIDSEHNAIFQCLPAVGAQAARAPARGVRRLVLTASGGPFRTRALETLAEITPEQACAHPNWSMGRKISVDSATMLNKGLEVIEAHWLFAMPAERLSVLIHPQSVVHSMVEYDDGSVLAQLGQPDMRTPIAYGLGYPQRIDAGVGPLDLARIGRLDFEEPDLARFPCLGLAWDALRAGQAACIALNAANEVAVEAFLQERLRYTDIAAVIGDVLDAAQTGGGRLDVLADVLALDAHARALAAERLRMRARG</sequence>
<feature type="binding site" evidence="9">
    <location>
        <position position="230"/>
    </location>
    <ligand>
        <name>1-deoxy-D-xylulose 5-phosphate</name>
        <dbReference type="ChEBI" id="CHEBI:57792"/>
    </ligand>
</feature>
<dbReference type="InterPro" id="IPR013512">
    <property type="entry name" value="DXP_reductoisomerase_N"/>
</dbReference>
<gene>
    <name evidence="9" type="primary">dxr</name>
    <name evidence="13" type="ORF">FOZ76_21105</name>
</gene>
<evidence type="ECO:0000313" key="14">
    <source>
        <dbReference type="Proteomes" id="UP000318405"/>
    </source>
</evidence>
<dbReference type="GO" id="GO:0070402">
    <property type="term" value="F:NADPH binding"/>
    <property type="evidence" value="ECO:0007669"/>
    <property type="project" value="InterPro"/>
</dbReference>
<feature type="binding site" evidence="9">
    <location>
        <position position="158"/>
    </location>
    <ligand>
        <name>1-deoxy-D-xylulose 5-phosphate</name>
        <dbReference type="ChEBI" id="CHEBI:57792"/>
    </ligand>
</feature>
<comment type="caution">
    <text evidence="9">Lacks conserved residue(s) required for the propagation of feature annotation.</text>
</comment>
<feature type="binding site" evidence="9">
    <location>
        <position position="158"/>
    </location>
    <ligand>
        <name>Mn(2+)</name>
        <dbReference type="ChEBI" id="CHEBI:29035"/>
    </ligand>
</feature>
<evidence type="ECO:0000256" key="6">
    <source>
        <dbReference type="ARBA" id="ARBA00023211"/>
    </source>
</evidence>
<keyword evidence="4 9" id="KW-0521">NADP</keyword>
<keyword evidence="6 9" id="KW-0464">Manganese</keyword>
<dbReference type="GO" id="GO:0016853">
    <property type="term" value="F:isomerase activity"/>
    <property type="evidence" value="ECO:0007669"/>
    <property type="project" value="UniProtKB-KW"/>
</dbReference>
<feature type="binding site" evidence="9">
    <location>
        <position position="14"/>
    </location>
    <ligand>
        <name>NADPH</name>
        <dbReference type="ChEBI" id="CHEBI:57783"/>
    </ligand>
</feature>
<evidence type="ECO:0000256" key="1">
    <source>
        <dbReference type="ARBA" id="ARBA00005094"/>
    </source>
</evidence>
<evidence type="ECO:0000259" key="10">
    <source>
        <dbReference type="Pfam" id="PF02670"/>
    </source>
</evidence>
<feature type="binding site" evidence="9">
    <location>
        <position position="16"/>
    </location>
    <ligand>
        <name>NADPH</name>
        <dbReference type="ChEBI" id="CHEBI:57783"/>
    </ligand>
</feature>
<feature type="binding site" evidence="9">
    <location>
        <position position="234"/>
    </location>
    <ligand>
        <name>1-deoxy-D-xylulose 5-phosphate</name>
        <dbReference type="ChEBI" id="CHEBI:57792"/>
    </ligand>
</feature>